<proteinExistence type="predicted"/>
<evidence type="ECO:0000313" key="1">
    <source>
        <dbReference type="EMBL" id="MFC6045935.1"/>
    </source>
</evidence>
<dbReference type="Proteomes" id="UP001596135">
    <property type="component" value="Unassembled WGS sequence"/>
</dbReference>
<dbReference type="EMBL" id="JBHSRJ010000009">
    <property type="protein sequence ID" value="MFC6045935.1"/>
    <property type="molecule type" value="Genomic_DNA"/>
</dbReference>
<dbReference type="RefSeq" id="WP_379160026.1">
    <property type="nucleotide sequence ID" value="NZ_JBHSRJ010000009.1"/>
</dbReference>
<protein>
    <submittedName>
        <fullName evidence="1">Uncharacterized protein</fullName>
    </submittedName>
</protein>
<keyword evidence="2" id="KW-1185">Reference proteome</keyword>
<organism evidence="1 2">
    <name type="scientific">Nocardioides hankookensis</name>
    <dbReference type="NCBI Taxonomy" id="443157"/>
    <lineage>
        <taxon>Bacteria</taxon>
        <taxon>Bacillati</taxon>
        <taxon>Actinomycetota</taxon>
        <taxon>Actinomycetes</taxon>
        <taxon>Propionibacteriales</taxon>
        <taxon>Nocardioidaceae</taxon>
        <taxon>Nocardioides</taxon>
    </lineage>
</organism>
<accession>A0ABW1LPS5</accession>
<evidence type="ECO:0000313" key="2">
    <source>
        <dbReference type="Proteomes" id="UP001596135"/>
    </source>
</evidence>
<dbReference type="SUPFAM" id="SSF63829">
    <property type="entry name" value="Calcium-dependent phosphotriesterase"/>
    <property type="match status" value="1"/>
</dbReference>
<gene>
    <name evidence="1" type="ORF">ACFPYL_22825</name>
</gene>
<name>A0ABW1LPS5_9ACTN</name>
<comment type="caution">
    <text evidence="1">The sequence shown here is derived from an EMBL/GenBank/DDBJ whole genome shotgun (WGS) entry which is preliminary data.</text>
</comment>
<sequence>MHLTRTPDLTAEVDALVARHGGRVGLDAVPLDRRLRRTLAPCLSLHRAWTWDRRDRTDPEWWPQGIAVSPDRARVATTWYAKGGGARLSLLDLRRRRYQHVTLVVPTPDGHEPLRIHAGGLAWHAGRLYVAATRAGLWVCDPADVVRTPDGEHLLPVLHQLVPEDQADEQLRFSFVTVDDATDPPSLVVGEYGGRSQTRRMAEMPIDGGPATVVAHDVLRAQGVARIDGRLYVSSSNGPRGLGSIWSGTPGALREHRRRLPMGPEDLAYDAVSGRLWTVTEHPGRRWVVSVRRSSFD</sequence>
<reference evidence="2" key="1">
    <citation type="journal article" date="2019" name="Int. J. Syst. Evol. Microbiol.">
        <title>The Global Catalogue of Microorganisms (GCM) 10K type strain sequencing project: providing services to taxonomists for standard genome sequencing and annotation.</title>
        <authorList>
            <consortium name="The Broad Institute Genomics Platform"/>
            <consortium name="The Broad Institute Genome Sequencing Center for Infectious Disease"/>
            <person name="Wu L."/>
            <person name="Ma J."/>
        </authorList>
    </citation>
    <scope>NUCLEOTIDE SEQUENCE [LARGE SCALE GENOMIC DNA]</scope>
    <source>
        <strain evidence="2">CCUG 54522</strain>
    </source>
</reference>